<evidence type="ECO:0000313" key="2">
    <source>
        <dbReference type="WBParaSite" id="PS1159_v2.g10049.t1"/>
    </source>
</evidence>
<reference evidence="2" key="1">
    <citation type="submission" date="2022-11" db="UniProtKB">
        <authorList>
            <consortium name="WormBaseParasite"/>
        </authorList>
    </citation>
    <scope>IDENTIFICATION</scope>
</reference>
<dbReference type="Proteomes" id="UP000887580">
    <property type="component" value="Unplaced"/>
</dbReference>
<organism evidence="1 2">
    <name type="scientific">Panagrolaimus sp. PS1159</name>
    <dbReference type="NCBI Taxonomy" id="55785"/>
    <lineage>
        <taxon>Eukaryota</taxon>
        <taxon>Metazoa</taxon>
        <taxon>Ecdysozoa</taxon>
        <taxon>Nematoda</taxon>
        <taxon>Chromadorea</taxon>
        <taxon>Rhabditida</taxon>
        <taxon>Tylenchina</taxon>
        <taxon>Panagrolaimomorpha</taxon>
        <taxon>Panagrolaimoidea</taxon>
        <taxon>Panagrolaimidae</taxon>
        <taxon>Panagrolaimus</taxon>
    </lineage>
</organism>
<protein>
    <submittedName>
        <fullName evidence="2">G-protein coupled receptors family 1 profile domain-containing protein</fullName>
    </submittedName>
</protein>
<sequence length="284" mass="33321">MIKGEETSLRFTPCITIFMSFATITSFFSFVHLLYLVFNWRPEENIYNPITLFWTGVTQVLFQIGFSCALFFQTIDRIIHLLLSQHYSYRFQKTLAFSSLFIIFIILFSTSISAIPSQIEYSSKKVCRTSSCQIFNGPGIVFLNCRFAISGINALIGAFFFVIFRIHLQRMKAARRREYERQKRMRTPMISIAILLEFLFSFCPFCIAFYTFWVFGENLSTYTGQYSQLFNSFQFILLAIIYYRAFNGIQWRKKVVQRGLSAFPVNQQQRQQAFTLQRSNPIEG</sequence>
<name>A0AC35EQR0_9BILA</name>
<proteinExistence type="predicted"/>
<dbReference type="WBParaSite" id="PS1159_v2.g10049.t1">
    <property type="protein sequence ID" value="PS1159_v2.g10049.t1"/>
    <property type="gene ID" value="PS1159_v2.g10049"/>
</dbReference>
<evidence type="ECO:0000313" key="1">
    <source>
        <dbReference type="Proteomes" id="UP000887580"/>
    </source>
</evidence>
<accession>A0AC35EQR0</accession>